<reference evidence="1" key="1">
    <citation type="journal article" date="2019" name="Environ. Microbiol.">
        <title>Fungal ecological strategies reflected in gene transcription - a case study of two litter decomposers.</title>
        <authorList>
            <person name="Barbi F."/>
            <person name="Kohler A."/>
            <person name="Barry K."/>
            <person name="Baskaran P."/>
            <person name="Daum C."/>
            <person name="Fauchery L."/>
            <person name="Ihrmark K."/>
            <person name="Kuo A."/>
            <person name="LaButti K."/>
            <person name="Lipzen A."/>
            <person name="Morin E."/>
            <person name="Grigoriev I.V."/>
            <person name="Henrissat B."/>
            <person name="Lindahl B."/>
            <person name="Martin F."/>
        </authorList>
    </citation>
    <scope>NUCLEOTIDE SEQUENCE</scope>
    <source>
        <strain evidence="1">JB14</strain>
    </source>
</reference>
<dbReference type="EMBL" id="ML769467">
    <property type="protein sequence ID" value="KAE9399598.1"/>
    <property type="molecule type" value="Genomic_DNA"/>
</dbReference>
<name>A0A6A4HQH1_9AGAR</name>
<sequence>MDKRYQQGLSAAEIRFQLKGWSQAQKHLKESRDCITAAQFASVIPVISKCCTGAGILARQVVEESNTGGFEVCRWHWSLTGMRCIIQYKYRWFRSIQHWKCGKDLILIIL</sequence>
<organism evidence="1 2">
    <name type="scientific">Gymnopus androsaceus JB14</name>
    <dbReference type="NCBI Taxonomy" id="1447944"/>
    <lineage>
        <taxon>Eukaryota</taxon>
        <taxon>Fungi</taxon>
        <taxon>Dikarya</taxon>
        <taxon>Basidiomycota</taxon>
        <taxon>Agaricomycotina</taxon>
        <taxon>Agaricomycetes</taxon>
        <taxon>Agaricomycetidae</taxon>
        <taxon>Agaricales</taxon>
        <taxon>Marasmiineae</taxon>
        <taxon>Omphalotaceae</taxon>
        <taxon>Gymnopus</taxon>
    </lineage>
</organism>
<proteinExistence type="predicted"/>
<evidence type="ECO:0000313" key="1">
    <source>
        <dbReference type="EMBL" id="KAE9399598.1"/>
    </source>
</evidence>
<keyword evidence="2" id="KW-1185">Reference proteome</keyword>
<protein>
    <submittedName>
        <fullName evidence="1">Uncharacterized protein</fullName>
    </submittedName>
</protein>
<gene>
    <name evidence="1" type="ORF">BT96DRAFT_684544</name>
</gene>
<dbReference type="Proteomes" id="UP000799118">
    <property type="component" value="Unassembled WGS sequence"/>
</dbReference>
<dbReference type="AlphaFoldDB" id="A0A6A4HQH1"/>
<accession>A0A6A4HQH1</accession>
<evidence type="ECO:0000313" key="2">
    <source>
        <dbReference type="Proteomes" id="UP000799118"/>
    </source>
</evidence>